<dbReference type="Pfam" id="PF08031">
    <property type="entry name" value="BBE"/>
    <property type="match status" value="1"/>
</dbReference>
<feature type="signal peptide" evidence="4">
    <location>
        <begin position="1"/>
        <end position="20"/>
    </location>
</feature>
<keyword evidence="7" id="KW-1185">Reference proteome</keyword>
<dbReference type="GeneID" id="54549446"/>
<dbReference type="InterPro" id="IPR050432">
    <property type="entry name" value="FAD-linked_Oxidoreductases_BP"/>
</dbReference>
<dbReference type="Proteomes" id="UP000800097">
    <property type="component" value="Unassembled WGS sequence"/>
</dbReference>
<sequence length="667" mass="72784">MRAATLLISLAAATFYIARAQDPESSLVFSSIEPAATVVETPPEAGVKLFTEETLQITDEVVNELLTNEETAEYADLFAFADSTLGDEGSATSQRRRRRLRRQQSSGCKSTPGDPRWPNAERWDVFNRLLGGALEKVVPIASVCYPNSEFNNYDAAQCAKITNEWHVDRTHADSDSSIMFPLFYGETCVQGTDKTASSACTLGGYSSYSVHVSNVAQIQLAVNFARSSNLRLVIKNTGHDYNGRSTGKHALSLWTHNLKKIQYVPNYTSSTYSGPVFKVGAGVQGFELYEAAERHGVTAVAGICPSVGVFGGYTSGGGHGPVMQLFGMGADQILELQVVTADGRFVTVSPNKNSDLYWAMLGGGGGTFGIITSAVVKVHPKIPVTTSVWSFTSGPVGPEVFWEAVKFFWDEMPKYNAAKTYSYFTVIRPFPGFYVFDMNPFFATKMTVEQFNSLTAPFFAKLSALGIPYNIETKYHTSFYPAYQATFATLDFAIGNTGSTPGTRILPKENWEDAALRNATFAAVRDAVDKALLIQGYHQAPSSDVTVANSVNPAFRNEAGMIIAINSITDMSPAGLKAGNEYFTNEILGPIREVTPLGGAYGNEADISEPNWQQAFWGDNYARLLSIKQKWDPTGLFYVHHGVGSEDWVVQDGERGVQTQDGMLCRV</sequence>
<evidence type="ECO:0000256" key="4">
    <source>
        <dbReference type="SAM" id="SignalP"/>
    </source>
</evidence>
<dbReference type="Pfam" id="PF01565">
    <property type="entry name" value="FAD_binding_4"/>
    <property type="match status" value="1"/>
</dbReference>
<feature type="region of interest" description="Disordered" evidence="3">
    <location>
        <begin position="87"/>
        <end position="116"/>
    </location>
</feature>
<feature type="chain" id="PRO_5025463967" evidence="4">
    <location>
        <begin position="21"/>
        <end position="667"/>
    </location>
</feature>
<feature type="domain" description="FAD-binding PCMH-type" evidence="5">
    <location>
        <begin position="202"/>
        <end position="381"/>
    </location>
</feature>
<dbReference type="SUPFAM" id="SSF56176">
    <property type="entry name" value="FAD-binding/transporter-associated domain-like"/>
    <property type="match status" value="1"/>
</dbReference>
<evidence type="ECO:0000256" key="1">
    <source>
        <dbReference type="ARBA" id="ARBA00005466"/>
    </source>
</evidence>
<gene>
    <name evidence="6" type="ORF">EI97DRAFT_392972</name>
</gene>
<dbReference type="Gene3D" id="3.30.465.10">
    <property type="match status" value="2"/>
</dbReference>
<dbReference type="PANTHER" id="PTHR13878:SF91">
    <property type="entry name" value="FAD BINDING DOMAIN PROTEIN (AFU_ORTHOLOGUE AFUA_6G12070)-RELATED"/>
    <property type="match status" value="1"/>
</dbReference>
<comment type="similarity">
    <text evidence="1">Belongs to the oxygen-dependent FAD-linked oxidoreductase family.</text>
</comment>
<proteinExistence type="inferred from homology"/>
<dbReference type="RefSeq" id="XP_033657320.1">
    <property type="nucleotide sequence ID" value="XM_033796271.1"/>
</dbReference>
<dbReference type="InterPro" id="IPR006094">
    <property type="entry name" value="Oxid_FAD_bind_N"/>
</dbReference>
<dbReference type="AlphaFoldDB" id="A0A6A6JT43"/>
<keyword evidence="4" id="KW-0732">Signal</keyword>
<dbReference type="InterPro" id="IPR036318">
    <property type="entry name" value="FAD-bd_PCMH-like_sf"/>
</dbReference>
<evidence type="ECO:0000313" key="6">
    <source>
        <dbReference type="EMBL" id="KAF2279781.1"/>
    </source>
</evidence>
<evidence type="ECO:0000259" key="5">
    <source>
        <dbReference type="PROSITE" id="PS51387"/>
    </source>
</evidence>
<dbReference type="EMBL" id="ML986486">
    <property type="protein sequence ID" value="KAF2279781.1"/>
    <property type="molecule type" value="Genomic_DNA"/>
</dbReference>
<accession>A0A6A6JT43</accession>
<dbReference type="PANTHER" id="PTHR13878">
    <property type="entry name" value="GULONOLACTONE OXIDASE"/>
    <property type="match status" value="1"/>
</dbReference>
<name>A0A6A6JT43_WESOR</name>
<evidence type="ECO:0000256" key="2">
    <source>
        <dbReference type="ARBA" id="ARBA00023002"/>
    </source>
</evidence>
<organism evidence="6 7">
    <name type="scientific">Westerdykella ornata</name>
    <dbReference type="NCBI Taxonomy" id="318751"/>
    <lineage>
        <taxon>Eukaryota</taxon>
        <taxon>Fungi</taxon>
        <taxon>Dikarya</taxon>
        <taxon>Ascomycota</taxon>
        <taxon>Pezizomycotina</taxon>
        <taxon>Dothideomycetes</taxon>
        <taxon>Pleosporomycetidae</taxon>
        <taxon>Pleosporales</taxon>
        <taxon>Sporormiaceae</taxon>
        <taxon>Westerdykella</taxon>
    </lineage>
</organism>
<dbReference type="InterPro" id="IPR016169">
    <property type="entry name" value="FAD-bd_PCMH_sub2"/>
</dbReference>
<dbReference type="GO" id="GO:0016491">
    <property type="term" value="F:oxidoreductase activity"/>
    <property type="evidence" value="ECO:0007669"/>
    <property type="project" value="UniProtKB-KW"/>
</dbReference>
<dbReference type="OrthoDB" id="9983560at2759"/>
<protein>
    <submittedName>
        <fullName evidence="6">FAD binding domain-containing protein</fullName>
    </submittedName>
</protein>
<dbReference type="InterPro" id="IPR012951">
    <property type="entry name" value="BBE"/>
</dbReference>
<evidence type="ECO:0000256" key="3">
    <source>
        <dbReference type="SAM" id="MobiDB-lite"/>
    </source>
</evidence>
<dbReference type="PROSITE" id="PS51387">
    <property type="entry name" value="FAD_PCMH"/>
    <property type="match status" value="1"/>
</dbReference>
<reference evidence="6" key="1">
    <citation type="journal article" date="2020" name="Stud. Mycol.">
        <title>101 Dothideomycetes genomes: a test case for predicting lifestyles and emergence of pathogens.</title>
        <authorList>
            <person name="Haridas S."/>
            <person name="Albert R."/>
            <person name="Binder M."/>
            <person name="Bloem J."/>
            <person name="Labutti K."/>
            <person name="Salamov A."/>
            <person name="Andreopoulos B."/>
            <person name="Baker S."/>
            <person name="Barry K."/>
            <person name="Bills G."/>
            <person name="Bluhm B."/>
            <person name="Cannon C."/>
            <person name="Castanera R."/>
            <person name="Culley D."/>
            <person name="Daum C."/>
            <person name="Ezra D."/>
            <person name="Gonzalez J."/>
            <person name="Henrissat B."/>
            <person name="Kuo A."/>
            <person name="Liang C."/>
            <person name="Lipzen A."/>
            <person name="Lutzoni F."/>
            <person name="Magnuson J."/>
            <person name="Mondo S."/>
            <person name="Nolan M."/>
            <person name="Ohm R."/>
            <person name="Pangilinan J."/>
            <person name="Park H.-J."/>
            <person name="Ramirez L."/>
            <person name="Alfaro M."/>
            <person name="Sun H."/>
            <person name="Tritt A."/>
            <person name="Yoshinaga Y."/>
            <person name="Zwiers L.-H."/>
            <person name="Turgeon B."/>
            <person name="Goodwin S."/>
            <person name="Spatafora J."/>
            <person name="Crous P."/>
            <person name="Grigoriev I."/>
        </authorList>
    </citation>
    <scope>NUCLEOTIDE SEQUENCE</scope>
    <source>
        <strain evidence="6">CBS 379.55</strain>
    </source>
</reference>
<dbReference type="GO" id="GO:0071949">
    <property type="term" value="F:FAD binding"/>
    <property type="evidence" value="ECO:0007669"/>
    <property type="project" value="InterPro"/>
</dbReference>
<dbReference type="InterPro" id="IPR016166">
    <property type="entry name" value="FAD-bd_PCMH"/>
</dbReference>
<keyword evidence="2" id="KW-0560">Oxidoreductase</keyword>
<evidence type="ECO:0000313" key="7">
    <source>
        <dbReference type="Proteomes" id="UP000800097"/>
    </source>
</evidence>